<dbReference type="Proteomes" id="UP000240883">
    <property type="component" value="Unassembled WGS sequence"/>
</dbReference>
<keyword evidence="3" id="KW-1185">Reference proteome</keyword>
<feature type="region of interest" description="Disordered" evidence="1">
    <location>
        <begin position="123"/>
        <end position="204"/>
    </location>
</feature>
<dbReference type="AlphaFoldDB" id="A0A2T2NUC9"/>
<evidence type="ECO:0000313" key="2">
    <source>
        <dbReference type="EMBL" id="PSN68994.1"/>
    </source>
</evidence>
<protein>
    <submittedName>
        <fullName evidence="2">Uncharacterized protein</fullName>
    </submittedName>
</protein>
<dbReference type="EMBL" id="KZ678133">
    <property type="protein sequence ID" value="PSN68994.1"/>
    <property type="molecule type" value="Genomic_DNA"/>
</dbReference>
<feature type="compositionally biased region" description="Polar residues" evidence="1">
    <location>
        <begin position="188"/>
        <end position="204"/>
    </location>
</feature>
<organism evidence="2 3">
    <name type="scientific">Corynespora cassiicola Philippines</name>
    <dbReference type="NCBI Taxonomy" id="1448308"/>
    <lineage>
        <taxon>Eukaryota</taxon>
        <taxon>Fungi</taxon>
        <taxon>Dikarya</taxon>
        <taxon>Ascomycota</taxon>
        <taxon>Pezizomycotina</taxon>
        <taxon>Dothideomycetes</taxon>
        <taxon>Pleosporomycetidae</taxon>
        <taxon>Pleosporales</taxon>
        <taxon>Corynesporascaceae</taxon>
        <taxon>Corynespora</taxon>
    </lineage>
</organism>
<feature type="region of interest" description="Disordered" evidence="1">
    <location>
        <begin position="69"/>
        <end position="92"/>
    </location>
</feature>
<feature type="compositionally biased region" description="Basic and acidic residues" evidence="1">
    <location>
        <begin position="157"/>
        <end position="177"/>
    </location>
</feature>
<gene>
    <name evidence="2" type="ORF">BS50DRAFT_330176</name>
</gene>
<evidence type="ECO:0000256" key="1">
    <source>
        <dbReference type="SAM" id="MobiDB-lite"/>
    </source>
</evidence>
<accession>A0A2T2NUC9</accession>
<proteinExistence type="predicted"/>
<name>A0A2T2NUC9_CORCC</name>
<reference evidence="2 3" key="1">
    <citation type="journal article" date="2018" name="Front. Microbiol.">
        <title>Genome-Wide Analysis of Corynespora cassiicola Leaf Fall Disease Putative Effectors.</title>
        <authorList>
            <person name="Lopez D."/>
            <person name="Ribeiro S."/>
            <person name="Label P."/>
            <person name="Fumanal B."/>
            <person name="Venisse J.S."/>
            <person name="Kohler A."/>
            <person name="de Oliveira R.R."/>
            <person name="Labutti K."/>
            <person name="Lipzen A."/>
            <person name="Lail K."/>
            <person name="Bauer D."/>
            <person name="Ohm R.A."/>
            <person name="Barry K.W."/>
            <person name="Spatafora J."/>
            <person name="Grigoriev I.V."/>
            <person name="Martin F.M."/>
            <person name="Pujade-Renaud V."/>
        </authorList>
    </citation>
    <scope>NUCLEOTIDE SEQUENCE [LARGE SCALE GENOMIC DNA]</scope>
    <source>
        <strain evidence="2 3">Philippines</strain>
    </source>
</reference>
<sequence>MDEERDGHHTIDRAIPFWTLGSRLSLNREFPVHAGEASNRLRLHAPRSASRGTYLCPEPVAGMLCSANPSATRSRTVRRGTRRATLPRPSQTSEASYLSLAHGPCGALLCLSVPGAALESRIRAPATSRTNAAHTQSRHQARREPAVSKRGAPNQRTDTHTHVRNDEGRRQESEERGPGTQREWIGNQPRQPTQSAPAKSSLHA</sequence>
<evidence type="ECO:0000313" key="3">
    <source>
        <dbReference type="Proteomes" id="UP000240883"/>
    </source>
</evidence>